<dbReference type="RefSeq" id="WP_285966015.1">
    <property type="nucleotide sequence ID" value="NZ_CP127294.1"/>
</dbReference>
<evidence type="ECO:0008006" key="5">
    <source>
        <dbReference type="Google" id="ProtNLM"/>
    </source>
</evidence>
<sequence>MRFSAQRPAATAAVIAALAAAGTGWWWASAAHSDPVSIAADREAAESAGETAVATLTTANYTTADADLRKWETVTTGPLLDQIRAGHAQGVTALQTAKSTTTARVLDAALSQLDPQAGTAQLMAVVEVTASQGATPAAVKRNRFQATVTRTADGWKLSAVQPVTVSL</sequence>
<reference evidence="3 4" key="1">
    <citation type="submission" date="2023-06" db="EMBL/GenBank/DDBJ databases">
        <authorList>
            <person name="Oyuntsetseg B."/>
            <person name="Kim S.B."/>
        </authorList>
    </citation>
    <scope>NUCLEOTIDE SEQUENCE [LARGE SCALE GENOMIC DNA]</scope>
    <source>
        <strain evidence="3 4">2-15</strain>
    </source>
</reference>
<dbReference type="PANTHER" id="PTHR37042:SF4">
    <property type="entry name" value="OUTER MEMBRANE PROTEIN RV1973"/>
    <property type="match status" value="1"/>
</dbReference>
<dbReference type="EMBL" id="CP127294">
    <property type="protein sequence ID" value="WIX75239.1"/>
    <property type="molecule type" value="Genomic_DNA"/>
</dbReference>
<keyword evidence="4" id="KW-1185">Reference proteome</keyword>
<dbReference type="Proteomes" id="UP001236014">
    <property type="component" value="Chromosome"/>
</dbReference>
<keyword evidence="2" id="KW-0472">Membrane</keyword>
<proteinExistence type="predicted"/>
<evidence type="ECO:0000256" key="1">
    <source>
        <dbReference type="ARBA" id="ARBA00004370"/>
    </source>
</evidence>
<dbReference type="AlphaFoldDB" id="A0A9Y2I8F4"/>
<dbReference type="KEGG" id="acab:QRX50_27290"/>
<organism evidence="3 4">
    <name type="scientific">Amycolatopsis carbonis</name>
    <dbReference type="NCBI Taxonomy" id="715471"/>
    <lineage>
        <taxon>Bacteria</taxon>
        <taxon>Bacillati</taxon>
        <taxon>Actinomycetota</taxon>
        <taxon>Actinomycetes</taxon>
        <taxon>Pseudonocardiales</taxon>
        <taxon>Pseudonocardiaceae</taxon>
        <taxon>Amycolatopsis</taxon>
    </lineage>
</organism>
<dbReference type="GO" id="GO:0016020">
    <property type="term" value="C:membrane"/>
    <property type="evidence" value="ECO:0007669"/>
    <property type="project" value="UniProtKB-SubCell"/>
</dbReference>
<accession>A0A9Y2I8F4</accession>
<evidence type="ECO:0000313" key="4">
    <source>
        <dbReference type="Proteomes" id="UP001236014"/>
    </source>
</evidence>
<dbReference type="PANTHER" id="PTHR37042">
    <property type="entry name" value="OUTER MEMBRANE PROTEIN RV1973"/>
    <property type="match status" value="1"/>
</dbReference>
<evidence type="ECO:0000256" key="2">
    <source>
        <dbReference type="ARBA" id="ARBA00023136"/>
    </source>
</evidence>
<protein>
    <recommendedName>
        <fullName evidence="5">Mce-associated membrane protein</fullName>
    </recommendedName>
</protein>
<comment type="subcellular location">
    <subcellularLocation>
        <location evidence="1">Membrane</location>
    </subcellularLocation>
</comment>
<evidence type="ECO:0000313" key="3">
    <source>
        <dbReference type="EMBL" id="WIX75239.1"/>
    </source>
</evidence>
<name>A0A9Y2I8F4_9PSEU</name>
<gene>
    <name evidence="3" type="ORF">QRX50_27290</name>
</gene>